<dbReference type="PROSITE" id="PS50297">
    <property type="entry name" value="ANK_REP_REGION"/>
    <property type="match status" value="3"/>
</dbReference>
<feature type="repeat" description="ANK" evidence="3">
    <location>
        <begin position="110"/>
        <end position="142"/>
    </location>
</feature>
<dbReference type="EMBL" id="JAAAUY010001254">
    <property type="protein sequence ID" value="KAF9323585.1"/>
    <property type="molecule type" value="Genomic_DNA"/>
</dbReference>
<organism evidence="5 6">
    <name type="scientific">Podila minutissima</name>
    <dbReference type="NCBI Taxonomy" id="64525"/>
    <lineage>
        <taxon>Eukaryota</taxon>
        <taxon>Fungi</taxon>
        <taxon>Fungi incertae sedis</taxon>
        <taxon>Mucoromycota</taxon>
        <taxon>Mortierellomycotina</taxon>
        <taxon>Mortierellomycetes</taxon>
        <taxon>Mortierellales</taxon>
        <taxon>Mortierellaceae</taxon>
        <taxon>Podila</taxon>
    </lineage>
</organism>
<dbReference type="Pfam" id="PF12796">
    <property type="entry name" value="Ank_2"/>
    <property type="match status" value="1"/>
</dbReference>
<evidence type="ECO:0000313" key="6">
    <source>
        <dbReference type="Proteomes" id="UP000696485"/>
    </source>
</evidence>
<name>A0A9P5SAA6_9FUNG</name>
<dbReference type="PROSITE" id="PS50088">
    <property type="entry name" value="ANK_REPEAT"/>
    <property type="match status" value="3"/>
</dbReference>
<dbReference type="SUPFAM" id="SSF48403">
    <property type="entry name" value="Ankyrin repeat"/>
    <property type="match status" value="1"/>
</dbReference>
<keyword evidence="6" id="KW-1185">Reference proteome</keyword>
<dbReference type="GO" id="GO:0004842">
    <property type="term" value="F:ubiquitin-protein transferase activity"/>
    <property type="evidence" value="ECO:0007669"/>
    <property type="project" value="TreeGrafter"/>
</dbReference>
<evidence type="ECO:0000256" key="4">
    <source>
        <dbReference type="SAM" id="MobiDB-lite"/>
    </source>
</evidence>
<feature type="non-terminal residue" evidence="5">
    <location>
        <position position="1"/>
    </location>
</feature>
<dbReference type="InterPro" id="IPR002110">
    <property type="entry name" value="Ankyrin_rpt"/>
</dbReference>
<dbReference type="AlphaFoldDB" id="A0A9P5SAA6"/>
<evidence type="ECO:0000256" key="3">
    <source>
        <dbReference type="PROSITE-ProRule" id="PRU00023"/>
    </source>
</evidence>
<comment type="caution">
    <text evidence="5">The sequence shown here is derived from an EMBL/GenBank/DDBJ whole genome shotgun (WGS) entry which is preliminary data.</text>
</comment>
<sequence>MIEQKAQRLLAACSEGNLDLVNRIASKFETPEEMCETDPASGYSPLMMAARHGHVEIAEVLIRLGHDRAEISRDASNNNVLMITAEHGHQAVFELYANNFPRAIHLCNNKGWSPLTTAARFGAAGMVEILLHLGADLNHKDDDGSTALHHAAAYGHLQTIALLIEKGGSSTIKNNGGWTALDFAFSGQVAAFMEERWRSLNRRSMSSHSSFSSLYSASGQDSTGSQQGLSTSP</sequence>
<reference evidence="5" key="1">
    <citation type="journal article" date="2020" name="Fungal Divers.">
        <title>Resolving the Mortierellaceae phylogeny through synthesis of multi-gene phylogenetics and phylogenomics.</title>
        <authorList>
            <person name="Vandepol N."/>
            <person name="Liber J."/>
            <person name="Desiro A."/>
            <person name="Na H."/>
            <person name="Kennedy M."/>
            <person name="Barry K."/>
            <person name="Grigoriev I.V."/>
            <person name="Miller A.N."/>
            <person name="O'Donnell K."/>
            <person name="Stajich J.E."/>
            <person name="Bonito G."/>
        </authorList>
    </citation>
    <scope>NUCLEOTIDE SEQUENCE</scope>
    <source>
        <strain evidence="5">NVP1</strain>
    </source>
</reference>
<keyword evidence="1" id="KW-0677">Repeat</keyword>
<proteinExistence type="predicted"/>
<dbReference type="PANTHER" id="PTHR24171">
    <property type="entry name" value="ANKYRIN REPEAT DOMAIN-CONTAINING PROTEIN 39-RELATED"/>
    <property type="match status" value="1"/>
</dbReference>
<evidence type="ECO:0000256" key="2">
    <source>
        <dbReference type="ARBA" id="ARBA00023043"/>
    </source>
</evidence>
<dbReference type="SMART" id="SM00248">
    <property type="entry name" value="ANK"/>
    <property type="match status" value="4"/>
</dbReference>
<dbReference type="GO" id="GO:0085020">
    <property type="term" value="P:protein K6-linked ubiquitination"/>
    <property type="evidence" value="ECO:0007669"/>
    <property type="project" value="TreeGrafter"/>
</dbReference>
<evidence type="ECO:0000313" key="5">
    <source>
        <dbReference type="EMBL" id="KAF9323585.1"/>
    </source>
</evidence>
<dbReference type="PANTHER" id="PTHR24171:SF8">
    <property type="entry name" value="BRCA1-ASSOCIATED RING DOMAIN PROTEIN 1"/>
    <property type="match status" value="1"/>
</dbReference>
<dbReference type="PRINTS" id="PR01415">
    <property type="entry name" value="ANKYRIN"/>
</dbReference>
<keyword evidence="2 3" id="KW-0040">ANK repeat</keyword>
<feature type="repeat" description="ANK" evidence="3">
    <location>
        <begin position="143"/>
        <end position="175"/>
    </location>
</feature>
<feature type="repeat" description="ANK" evidence="3">
    <location>
        <begin position="41"/>
        <end position="73"/>
    </location>
</feature>
<dbReference type="Pfam" id="PF13857">
    <property type="entry name" value="Ank_5"/>
    <property type="match status" value="1"/>
</dbReference>
<dbReference type="Proteomes" id="UP000696485">
    <property type="component" value="Unassembled WGS sequence"/>
</dbReference>
<evidence type="ECO:0000256" key="1">
    <source>
        <dbReference type="ARBA" id="ARBA00022737"/>
    </source>
</evidence>
<accession>A0A9P5SAA6</accession>
<gene>
    <name evidence="5" type="ORF">BG006_001314</name>
</gene>
<feature type="compositionally biased region" description="Polar residues" evidence="4">
    <location>
        <begin position="219"/>
        <end position="233"/>
    </location>
</feature>
<protein>
    <submittedName>
        <fullName evidence="5">Uncharacterized protein</fullName>
    </submittedName>
</protein>
<dbReference type="Gene3D" id="1.25.40.20">
    <property type="entry name" value="Ankyrin repeat-containing domain"/>
    <property type="match status" value="1"/>
</dbReference>
<feature type="region of interest" description="Disordered" evidence="4">
    <location>
        <begin position="214"/>
        <end position="233"/>
    </location>
</feature>
<dbReference type="InterPro" id="IPR036770">
    <property type="entry name" value="Ankyrin_rpt-contain_sf"/>
</dbReference>